<feature type="compositionally biased region" description="Basic and acidic residues" evidence="3">
    <location>
        <begin position="949"/>
        <end position="960"/>
    </location>
</feature>
<dbReference type="PROSITE" id="PS50082">
    <property type="entry name" value="WD_REPEATS_2"/>
    <property type="match status" value="3"/>
</dbReference>
<dbReference type="SMART" id="SM00320">
    <property type="entry name" value="WD40"/>
    <property type="match status" value="11"/>
</dbReference>
<name>A0A7D9DJM7_PARCT</name>
<accession>A0A7D9DJM7</accession>
<dbReference type="InterPro" id="IPR002048">
    <property type="entry name" value="EF_hand_dom"/>
</dbReference>
<feature type="region of interest" description="Disordered" evidence="3">
    <location>
        <begin position="1"/>
        <end position="39"/>
    </location>
</feature>
<evidence type="ECO:0000313" key="5">
    <source>
        <dbReference type="Proteomes" id="UP001152795"/>
    </source>
</evidence>
<evidence type="ECO:0000256" key="2">
    <source>
        <dbReference type="ARBA" id="ARBA00022837"/>
    </source>
</evidence>
<gene>
    <name evidence="4" type="ORF">PACLA_8A052986</name>
</gene>
<evidence type="ECO:0000313" key="4">
    <source>
        <dbReference type="EMBL" id="CAB3986375.1"/>
    </source>
</evidence>
<dbReference type="AlphaFoldDB" id="A0A7D9DJM7"/>
<dbReference type="SUPFAM" id="SSF47473">
    <property type="entry name" value="EF-hand"/>
    <property type="match status" value="1"/>
</dbReference>
<dbReference type="EMBL" id="CACRXK020001007">
    <property type="protein sequence ID" value="CAB3986375.1"/>
    <property type="molecule type" value="Genomic_DNA"/>
</dbReference>
<dbReference type="SUPFAM" id="SSF50978">
    <property type="entry name" value="WD40 repeat-like"/>
    <property type="match status" value="2"/>
</dbReference>
<feature type="region of interest" description="Disordered" evidence="3">
    <location>
        <begin position="1029"/>
        <end position="1066"/>
    </location>
</feature>
<dbReference type="InterPro" id="IPR018247">
    <property type="entry name" value="EF_Hand_1_Ca_BS"/>
</dbReference>
<dbReference type="InterPro" id="IPR051242">
    <property type="entry name" value="WD-EF-hand_domain"/>
</dbReference>
<dbReference type="Gene3D" id="1.10.238.10">
    <property type="entry name" value="EF-hand"/>
    <property type="match status" value="1"/>
</dbReference>
<dbReference type="PANTHER" id="PTHR44324:SF3">
    <property type="entry name" value="WD REPEAT-CONTAINING PROTEIN 49-LIKE"/>
    <property type="match status" value="1"/>
</dbReference>
<protein>
    <submittedName>
        <fullName evidence="4">WD repeat-containing on Y chromosome-like</fullName>
    </submittedName>
</protein>
<dbReference type="InterPro" id="IPR015943">
    <property type="entry name" value="WD40/YVTN_repeat-like_dom_sf"/>
</dbReference>
<dbReference type="InterPro" id="IPR001680">
    <property type="entry name" value="WD40_rpt"/>
</dbReference>
<reference evidence="4" key="1">
    <citation type="submission" date="2020-04" db="EMBL/GenBank/DDBJ databases">
        <authorList>
            <person name="Alioto T."/>
            <person name="Alioto T."/>
            <person name="Gomez Garrido J."/>
        </authorList>
    </citation>
    <scope>NUCLEOTIDE SEQUENCE</scope>
    <source>
        <strain evidence="4">A484AB</strain>
    </source>
</reference>
<keyword evidence="2" id="KW-0106">Calcium</keyword>
<dbReference type="Gene3D" id="2.130.10.10">
    <property type="entry name" value="YVTN repeat-like/Quinoprotein amine dehydrogenase"/>
    <property type="match status" value="3"/>
</dbReference>
<dbReference type="PROSITE" id="PS50222">
    <property type="entry name" value="EF_HAND_2"/>
    <property type="match status" value="1"/>
</dbReference>
<dbReference type="InterPro" id="IPR011992">
    <property type="entry name" value="EF-hand-dom_pair"/>
</dbReference>
<dbReference type="OrthoDB" id="75172at2759"/>
<keyword evidence="1" id="KW-0677">Repeat</keyword>
<sequence length="1066" mass="121144">MKKSKEMQSEKVPRLFPPRTSEAEKVKRMNSPPSRQRGSVQLEEELSLLQLKKLMRLFKQHKPEQKYKTFSYLPSRDVGKRGLMNLDEFNKALNKAFHDRVLADEMEELFRKVDISSDGLVDWEELSSYILLRLQERELLRSSSSGKVFQNPPKIIKIEKCKEPTSRILLVSNPTRYITVSKDGIIRIWNTDLVQQRLLPMDDSEQSFSQSPSSKRKIWVTDAAVMKNVNKLAICTTNMDIYFYDMSTPVYTPQFHLCALGVVAFCMEYYYDKKKPASRSLLFYGDDKGQVHLLMFHKPLEGLFETPFNKHGGYYTVFLQEAISSQSHLVTHVLVDELHSDWLRRLRYYHSNDMLMSCSGNGRDSLIMRGVMKNAHDKVYIYKVSKGIDCFDYSKDLNVIATGGLDHVVRLWNPYVTAKPVAILRGHISRVLDVIIEEQKGTVFSYDCDTVIKAWDIREHYCIQSIHLKYPYDPNHLDHGPFPMTLLPSPAHALLIACEDYLTELKLHSKPTSKMDRTSHDRSLLAVIYNQKKKQVITGCEGSLVRTWSVETGNKVFEFLGVDGKDEMSCMALEVSGRRLFTGSRTGMVYIWTSGNGQLLHKCLPEPGCAYEVTAIQPLPEKSYTLSVGWSRRILMYHDHAEMLTVEADPSWKGGHVHEDDILCIAHCHPNLIATGSFDGDLILWGLERQSIFKRLKRGSGSLFKSKLKKVGLAAGNKKRLKSDSKQGTPIDAALFFERRANMKYQDSAILVSSQCGILEFWSMFGPLRPRDSFYAASDPGCTVLALATDRDNDILISGDISGYITVWDIREYCNSSVEMTVTKAWMSTKRQASSGEEHDSAPQQSRWQAHTKNVVSLQVVDSFQQGKYILSASPDCAAKLWSIDGVLVGIFGQGHTWNLRECSTPQHSQEQLREKSENGHPVMAPFNKIRPHTSGDVFASNSQFRTKSPSERRHEDSLGLRRSLTESCILGNKYNKTFERRMMDRKARRENLGHVDTALTTGGGLGTSCSPFQALHVLTSDDFELPRDLPMTPRMRTGSKLSPDESWQKNLTSLNLPPILSENDN</sequence>
<dbReference type="Proteomes" id="UP001152795">
    <property type="component" value="Unassembled WGS sequence"/>
</dbReference>
<dbReference type="PANTHER" id="PTHR44324">
    <property type="entry name" value="WD40 REPEAT DOMAIN 95"/>
    <property type="match status" value="1"/>
</dbReference>
<dbReference type="Pfam" id="PF00400">
    <property type="entry name" value="WD40"/>
    <property type="match status" value="2"/>
</dbReference>
<feature type="region of interest" description="Disordered" evidence="3">
    <location>
        <begin position="904"/>
        <end position="960"/>
    </location>
</feature>
<organism evidence="4 5">
    <name type="scientific">Paramuricea clavata</name>
    <name type="common">Red gorgonian</name>
    <name type="synonym">Violescent sea-whip</name>
    <dbReference type="NCBI Taxonomy" id="317549"/>
    <lineage>
        <taxon>Eukaryota</taxon>
        <taxon>Metazoa</taxon>
        <taxon>Cnidaria</taxon>
        <taxon>Anthozoa</taxon>
        <taxon>Octocorallia</taxon>
        <taxon>Malacalcyonacea</taxon>
        <taxon>Plexauridae</taxon>
        <taxon>Paramuricea</taxon>
    </lineage>
</organism>
<dbReference type="InterPro" id="IPR036322">
    <property type="entry name" value="WD40_repeat_dom_sf"/>
</dbReference>
<evidence type="ECO:0000256" key="1">
    <source>
        <dbReference type="ARBA" id="ARBA00022737"/>
    </source>
</evidence>
<comment type="caution">
    <text evidence="4">The sequence shown here is derived from an EMBL/GenBank/DDBJ whole genome shotgun (WGS) entry which is preliminary data.</text>
</comment>
<dbReference type="PROSITE" id="PS00018">
    <property type="entry name" value="EF_HAND_1"/>
    <property type="match status" value="1"/>
</dbReference>
<evidence type="ECO:0000256" key="3">
    <source>
        <dbReference type="SAM" id="MobiDB-lite"/>
    </source>
</evidence>
<feature type="compositionally biased region" description="Basic and acidic residues" evidence="3">
    <location>
        <begin position="1"/>
        <end position="13"/>
    </location>
</feature>
<dbReference type="GO" id="GO:0005509">
    <property type="term" value="F:calcium ion binding"/>
    <property type="evidence" value="ECO:0007669"/>
    <property type="project" value="InterPro"/>
</dbReference>
<keyword evidence="5" id="KW-1185">Reference proteome</keyword>
<proteinExistence type="predicted"/>